<evidence type="ECO:0000313" key="4">
    <source>
        <dbReference type="Proteomes" id="UP000179627"/>
    </source>
</evidence>
<dbReference type="GO" id="GO:0044550">
    <property type="term" value="P:secondary metabolite biosynthetic process"/>
    <property type="evidence" value="ECO:0007669"/>
    <property type="project" value="TreeGrafter"/>
</dbReference>
<dbReference type="Pfam" id="PF00501">
    <property type="entry name" value="AMP-binding"/>
    <property type="match status" value="1"/>
</dbReference>
<dbReference type="EMBL" id="MBLM01000110">
    <property type="protein sequence ID" value="OHV37989.1"/>
    <property type="molecule type" value="Genomic_DNA"/>
</dbReference>
<dbReference type="InterPro" id="IPR042099">
    <property type="entry name" value="ANL_N_sf"/>
</dbReference>
<dbReference type="InterPro" id="IPR000873">
    <property type="entry name" value="AMP-dep_synth/lig_dom"/>
</dbReference>
<dbReference type="InterPro" id="IPR045851">
    <property type="entry name" value="AMP-bd_C_sf"/>
</dbReference>
<evidence type="ECO:0000259" key="2">
    <source>
        <dbReference type="Pfam" id="PF13193"/>
    </source>
</evidence>
<proteinExistence type="predicted"/>
<keyword evidence="4" id="KW-1185">Reference proteome</keyword>
<feature type="domain" description="AMP-dependent synthetase/ligase" evidence="1">
    <location>
        <begin position="11"/>
        <end position="329"/>
    </location>
</feature>
<organism evidence="3 4">
    <name type="scientific">Parafrankia colletiae</name>
    <dbReference type="NCBI Taxonomy" id="573497"/>
    <lineage>
        <taxon>Bacteria</taxon>
        <taxon>Bacillati</taxon>
        <taxon>Actinomycetota</taxon>
        <taxon>Actinomycetes</taxon>
        <taxon>Frankiales</taxon>
        <taxon>Frankiaceae</taxon>
        <taxon>Parafrankia</taxon>
    </lineage>
</organism>
<dbReference type="CDD" id="cd05930">
    <property type="entry name" value="A_NRPS"/>
    <property type="match status" value="1"/>
</dbReference>
<reference evidence="4" key="1">
    <citation type="submission" date="2016-07" db="EMBL/GenBank/DDBJ databases">
        <title>Sequence Frankia sp. strain CcI1.17.</title>
        <authorList>
            <person name="Ghodhbane-Gtari F."/>
            <person name="Swanson E."/>
            <person name="Gueddou A."/>
            <person name="Morris K."/>
            <person name="Hezbri K."/>
            <person name="Ktari A."/>
            <person name="Nouioui I."/>
            <person name="Abebe-Akele F."/>
            <person name="Simpson S."/>
            <person name="Thomas K."/>
            <person name="Gtari M."/>
            <person name="Tisa L.S."/>
            <person name="Hurst S."/>
        </authorList>
    </citation>
    <scope>NUCLEOTIDE SEQUENCE [LARGE SCALE GENOMIC DNA]</scope>
    <source>
        <strain evidence="4">Cc1.17</strain>
    </source>
</reference>
<dbReference type="GO" id="GO:0005737">
    <property type="term" value="C:cytoplasm"/>
    <property type="evidence" value="ECO:0007669"/>
    <property type="project" value="TreeGrafter"/>
</dbReference>
<sequence>MEKVLDRIEDLAGEFPDRTAVRGRHTWTYAALMARVEQVAELLRPVAGPGLIVAVDVTHAEQAIVAALACFRMDLVVMPVDPRMPQARRSLMTNDARPVARLVEEAVGEDLVVHHEFAHGGVAPADSAYVMYTSGSTGVPKGVIVSHRALIERLDGLASVPGLRAGETMLALTAFTFDIAMAELLLPLTVGGTVVCADPAARWDTSLLTSVAANVDVIQATPSYFRLCVSERWPGAPKARLWCGGEAMTPALAEALLPLCDQLWNVYGPTEATIWATAAHVTQPEQIDLGMPLPGSAVHLIGRDGSELTLPGRVGELVISGAGIATGYLGRDELTAARFGPVEGVPSPSYRTGDLACYRDGSLVFRGRVDGQVKVRGHRIETGEIEALLEQHPAVTEAAVVLRNPDDPIKCHLKAYVASQATDRELRRWLVQHLPDVMVPQKIEVVPVLPRTTAGKVDRVALAER</sequence>
<feature type="domain" description="AMP-binding enzyme C-terminal" evidence="2">
    <location>
        <begin position="384"/>
        <end position="456"/>
    </location>
</feature>
<dbReference type="OrthoDB" id="4477213at2"/>
<dbReference type="GO" id="GO:0043041">
    <property type="term" value="P:amino acid activation for nonribosomal peptide biosynthetic process"/>
    <property type="evidence" value="ECO:0007669"/>
    <property type="project" value="TreeGrafter"/>
</dbReference>
<dbReference type="PANTHER" id="PTHR45527">
    <property type="entry name" value="NONRIBOSOMAL PEPTIDE SYNTHETASE"/>
    <property type="match status" value="1"/>
</dbReference>
<dbReference type="Pfam" id="PF13193">
    <property type="entry name" value="AMP-binding_C"/>
    <property type="match status" value="1"/>
</dbReference>
<dbReference type="InterPro" id="IPR025110">
    <property type="entry name" value="AMP-bd_C"/>
</dbReference>
<comment type="caution">
    <text evidence="3">The sequence shown here is derived from an EMBL/GenBank/DDBJ whole genome shotgun (WGS) entry which is preliminary data.</text>
</comment>
<evidence type="ECO:0000313" key="3">
    <source>
        <dbReference type="EMBL" id="OHV37989.1"/>
    </source>
</evidence>
<dbReference type="GO" id="GO:0031177">
    <property type="term" value="F:phosphopantetheine binding"/>
    <property type="evidence" value="ECO:0007669"/>
    <property type="project" value="TreeGrafter"/>
</dbReference>
<dbReference type="PROSITE" id="PS00455">
    <property type="entry name" value="AMP_BINDING"/>
    <property type="match status" value="1"/>
</dbReference>
<accession>A0A1S1QWS1</accession>
<dbReference type="Proteomes" id="UP000179627">
    <property type="component" value="Unassembled WGS sequence"/>
</dbReference>
<evidence type="ECO:0000259" key="1">
    <source>
        <dbReference type="Pfam" id="PF00501"/>
    </source>
</evidence>
<dbReference type="PANTHER" id="PTHR45527:SF1">
    <property type="entry name" value="FATTY ACID SYNTHASE"/>
    <property type="match status" value="1"/>
</dbReference>
<gene>
    <name evidence="3" type="ORF">CC117_16080</name>
</gene>
<name>A0A1S1QWS1_9ACTN</name>
<dbReference type="InterPro" id="IPR020845">
    <property type="entry name" value="AMP-binding_CS"/>
</dbReference>
<evidence type="ECO:0008006" key="5">
    <source>
        <dbReference type="Google" id="ProtNLM"/>
    </source>
</evidence>
<dbReference type="Gene3D" id="3.30.300.30">
    <property type="match status" value="1"/>
</dbReference>
<dbReference type="Gene3D" id="3.40.50.12780">
    <property type="entry name" value="N-terminal domain of ligase-like"/>
    <property type="match status" value="1"/>
</dbReference>
<dbReference type="SUPFAM" id="SSF56801">
    <property type="entry name" value="Acetyl-CoA synthetase-like"/>
    <property type="match status" value="1"/>
</dbReference>
<dbReference type="AlphaFoldDB" id="A0A1S1QWS1"/>
<protein>
    <recommendedName>
        <fullName evidence="5">Amino acid adenylation domain-containing protein</fullName>
    </recommendedName>
</protein>